<name>A0ABQ2FIS9_9DEIO</name>
<accession>A0ABQ2FIS9</accession>
<evidence type="ECO:0000313" key="2">
    <source>
        <dbReference type="Proteomes" id="UP000604341"/>
    </source>
</evidence>
<dbReference type="EMBL" id="BMPE01000003">
    <property type="protein sequence ID" value="GGL00729.1"/>
    <property type="molecule type" value="Genomic_DNA"/>
</dbReference>
<proteinExistence type="predicted"/>
<evidence type="ECO:0000313" key="1">
    <source>
        <dbReference type="EMBL" id="GGL00729.1"/>
    </source>
</evidence>
<dbReference type="SUPFAM" id="SSF56349">
    <property type="entry name" value="DNA breaking-rejoining enzymes"/>
    <property type="match status" value="1"/>
</dbReference>
<sequence length="284" mass="31469">MQDLPTTHAILKALHDHDADTLLPLVADALPDPVHVARSHLQAFFTPRDPDRIDLRRPSAALHDHLHAAAYTNRNGTVAKPNSARKRLSLLSRLYTHLVETGVLSTHPMQGMPRPVSERRAAPLITREAITRLHRSAPHPLRAALVLIDEHALRSRELTVLNWAHVHVPTGTLTRTHTATRLSDAALHALRELYFAAGGLLDDELSVPPGPVFPWRTEADLRAELFSACQQAGLSYVTPGELRRASLRDHPHTTSSAGFSPFDGDRQVRRVRELAQQTLDGQGR</sequence>
<protein>
    <submittedName>
        <fullName evidence="1">Uncharacterized protein</fullName>
    </submittedName>
</protein>
<gene>
    <name evidence="1" type="ORF">GCM10010844_18980</name>
</gene>
<dbReference type="InterPro" id="IPR011010">
    <property type="entry name" value="DNA_brk_join_enz"/>
</dbReference>
<keyword evidence="2" id="KW-1185">Reference proteome</keyword>
<organism evidence="1 2">
    <name type="scientific">Deinococcus radiotolerans</name>
    <dbReference type="NCBI Taxonomy" id="1309407"/>
    <lineage>
        <taxon>Bacteria</taxon>
        <taxon>Thermotogati</taxon>
        <taxon>Deinococcota</taxon>
        <taxon>Deinococci</taxon>
        <taxon>Deinococcales</taxon>
        <taxon>Deinococcaceae</taxon>
        <taxon>Deinococcus</taxon>
    </lineage>
</organism>
<dbReference type="Proteomes" id="UP000604341">
    <property type="component" value="Unassembled WGS sequence"/>
</dbReference>
<comment type="caution">
    <text evidence="1">The sequence shown here is derived from an EMBL/GenBank/DDBJ whole genome shotgun (WGS) entry which is preliminary data.</text>
</comment>
<dbReference type="RefSeq" id="WP_189068745.1">
    <property type="nucleotide sequence ID" value="NZ_BMPE01000003.1"/>
</dbReference>
<reference evidence="2" key="1">
    <citation type="journal article" date="2019" name="Int. J. Syst. Evol. Microbiol.">
        <title>The Global Catalogue of Microorganisms (GCM) 10K type strain sequencing project: providing services to taxonomists for standard genome sequencing and annotation.</title>
        <authorList>
            <consortium name="The Broad Institute Genomics Platform"/>
            <consortium name="The Broad Institute Genome Sequencing Center for Infectious Disease"/>
            <person name="Wu L."/>
            <person name="Ma J."/>
        </authorList>
    </citation>
    <scope>NUCLEOTIDE SEQUENCE [LARGE SCALE GENOMIC DNA]</scope>
    <source>
        <strain evidence="2">JCM 19173</strain>
    </source>
</reference>